<dbReference type="GO" id="GO:0005886">
    <property type="term" value="C:plasma membrane"/>
    <property type="evidence" value="ECO:0007669"/>
    <property type="project" value="UniProtKB-SubCell"/>
</dbReference>
<dbReference type="GO" id="GO:0008610">
    <property type="term" value="P:lipid biosynthetic process"/>
    <property type="evidence" value="ECO:0007669"/>
    <property type="project" value="UniProtKB-ARBA"/>
</dbReference>
<dbReference type="EMBL" id="UINC01000956">
    <property type="protein sequence ID" value="SUZ65314.1"/>
    <property type="molecule type" value="Genomic_DNA"/>
</dbReference>
<proteinExistence type="predicted"/>
<dbReference type="GO" id="GO:0016746">
    <property type="term" value="F:acyltransferase activity"/>
    <property type="evidence" value="ECO:0007669"/>
    <property type="project" value="UniProtKB-KW"/>
</dbReference>
<dbReference type="Pfam" id="PF03279">
    <property type="entry name" value="Lip_A_acyltrans"/>
    <property type="match status" value="1"/>
</dbReference>
<evidence type="ECO:0000256" key="6">
    <source>
        <dbReference type="ARBA" id="ARBA00023315"/>
    </source>
</evidence>
<evidence type="ECO:0000256" key="5">
    <source>
        <dbReference type="ARBA" id="ARBA00023136"/>
    </source>
</evidence>
<evidence type="ECO:0000256" key="4">
    <source>
        <dbReference type="ARBA" id="ARBA00022679"/>
    </source>
</evidence>
<keyword evidence="3" id="KW-0997">Cell inner membrane</keyword>
<evidence type="ECO:0000256" key="2">
    <source>
        <dbReference type="ARBA" id="ARBA00022475"/>
    </source>
</evidence>
<dbReference type="PANTHER" id="PTHR30606:SF10">
    <property type="entry name" value="PHOSPHATIDYLINOSITOL MANNOSIDE ACYLTRANSFERASE"/>
    <property type="match status" value="1"/>
</dbReference>
<organism evidence="7">
    <name type="scientific">marine metagenome</name>
    <dbReference type="NCBI Taxonomy" id="408172"/>
    <lineage>
        <taxon>unclassified sequences</taxon>
        <taxon>metagenomes</taxon>
        <taxon>ecological metagenomes</taxon>
    </lineage>
</organism>
<name>A0A381PFB3_9ZZZZ</name>
<dbReference type="GO" id="GO:1901137">
    <property type="term" value="P:carbohydrate derivative biosynthetic process"/>
    <property type="evidence" value="ECO:0007669"/>
    <property type="project" value="UniProtKB-ARBA"/>
</dbReference>
<evidence type="ECO:0008006" key="8">
    <source>
        <dbReference type="Google" id="ProtNLM"/>
    </source>
</evidence>
<dbReference type="AlphaFoldDB" id="A0A381PFB3"/>
<comment type="subcellular location">
    <subcellularLocation>
        <location evidence="1">Cell inner membrane</location>
    </subcellularLocation>
</comment>
<keyword evidence="6" id="KW-0012">Acyltransferase</keyword>
<dbReference type="PIRSF" id="PIRSF026649">
    <property type="entry name" value="MsbB"/>
    <property type="match status" value="1"/>
</dbReference>
<evidence type="ECO:0000256" key="1">
    <source>
        <dbReference type="ARBA" id="ARBA00004533"/>
    </source>
</evidence>
<dbReference type="CDD" id="cd07984">
    <property type="entry name" value="LPLAT_LABLAT-like"/>
    <property type="match status" value="1"/>
</dbReference>
<keyword evidence="5" id="KW-0472">Membrane</keyword>
<dbReference type="InterPro" id="IPR004960">
    <property type="entry name" value="LipA_acyltrans"/>
</dbReference>
<protein>
    <recommendedName>
        <fullName evidence="8">Lipid A biosynthesis lauroyl acyltransferase</fullName>
    </recommendedName>
</protein>
<reference evidence="7" key="1">
    <citation type="submission" date="2018-05" db="EMBL/GenBank/DDBJ databases">
        <authorList>
            <person name="Lanie J.A."/>
            <person name="Ng W.-L."/>
            <person name="Kazmierczak K.M."/>
            <person name="Andrzejewski T.M."/>
            <person name="Davidsen T.M."/>
            <person name="Wayne K.J."/>
            <person name="Tettelin H."/>
            <person name="Glass J.I."/>
            <person name="Rusch D."/>
            <person name="Podicherti R."/>
            <person name="Tsui H.-C.T."/>
            <person name="Winkler M.E."/>
        </authorList>
    </citation>
    <scope>NUCLEOTIDE SEQUENCE</scope>
</reference>
<evidence type="ECO:0000313" key="7">
    <source>
        <dbReference type="EMBL" id="SUZ65314.1"/>
    </source>
</evidence>
<accession>A0A381PFB3</accession>
<keyword evidence="2" id="KW-1003">Cell membrane</keyword>
<sequence>MLNGLLKLFLTLFSYISLKNIHILGEISGFLLSIVPNSLKNTTKSNLKLCFPDKTPKEIDILTRKSLKETSKSLFESGKCWITYPKLDISKLVEVEGKDLILKSLEEGRGVILFTPHMGNIEVLLNFVANNFKSTIPYTPAKISALDSIMNSARDLMGANMVRADSGGIKSSLIALKEGNLIMMASDQVPKKSNGIISNFFGVSALTVSLISTLSKKTNSPCHSVTCLRRSRGQGFRIIFSKKINQLNDLDVQGGVNLMNRELEKCIMKAPEQYAWEYKRFKHSTFKSPY</sequence>
<gene>
    <name evidence="7" type="ORF">METZ01_LOCUS18168</name>
</gene>
<keyword evidence="4" id="KW-0808">Transferase</keyword>
<evidence type="ECO:0000256" key="3">
    <source>
        <dbReference type="ARBA" id="ARBA00022519"/>
    </source>
</evidence>
<dbReference type="PANTHER" id="PTHR30606">
    <property type="entry name" value="LIPID A BIOSYNTHESIS LAUROYL ACYLTRANSFERASE"/>
    <property type="match status" value="1"/>
</dbReference>